<dbReference type="Pfam" id="PF22633">
    <property type="entry name" value="F5_F8_type_C_2"/>
    <property type="match status" value="1"/>
</dbReference>
<evidence type="ECO:0000256" key="7">
    <source>
        <dbReference type="ARBA" id="ARBA00023157"/>
    </source>
</evidence>
<dbReference type="InterPro" id="IPR051941">
    <property type="entry name" value="BG_Antigen-Binding_Lectin"/>
</dbReference>
<dbReference type="InterPro" id="IPR008979">
    <property type="entry name" value="Galactose-bd-like_sf"/>
</dbReference>
<evidence type="ECO:0000259" key="8">
    <source>
        <dbReference type="SMART" id="SM00607"/>
    </source>
</evidence>
<evidence type="ECO:0000256" key="1">
    <source>
        <dbReference type="ARBA" id="ARBA00002219"/>
    </source>
</evidence>
<dbReference type="PANTHER" id="PTHR45713">
    <property type="entry name" value="FTP DOMAIN-CONTAINING PROTEIN"/>
    <property type="match status" value="1"/>
</dbReference>
<sequence>MKSNMAKVMCIGFICLSAVCLMCSIPIRRCTLPCREIEVRSDEVRDVYVTACHLQKGTIIGDPSAVRIHPSKPLDLLCVTVPLELAFGKPAEQSSTYLLHGPEYAVDGNNGTNLILDNCAHTGDGDTNPWWRVDLQAVYSIKSVRILNRGMDEYGTDVSFRLQDVTVTVGLKESDVNTPCGFFAGPGTLSQLVVIDCPTSPQGRFVKISKTTEYLTLCEVDVFGFFL</sequence>
<dbReference type="EMBL" id="JH818030">
    <property type="protein sequence ID" value="EKC34292.1"/>
    <property type="molecule type" value="Genomic_DNA"/>
</dbReference>
<dbReference type="SMART" id="SM00607">
    <property type="entry name" value="FTP"/>
    <property type="match status" value="1"/>
</dbReference>
<dbReference type="InterPro" id="IPR006585">
    <property type="entry name" value="FTP1"/>
</dbReference>
<dbReference type="PANTHER" id="PTHR45713:SF15">
    <property type="entry name" value="F5_8 TYPE C DOMAIN-CONTAINING PROTEIN"/>
    <property type="match status" value="1"/>
</dbReference>
<dbReference type="HOGENOM" id="CLU_1220738_0_0_1"/>
<keyword evidence="5" id="KW-0430">Lectin</keyword>
<name>K1QBT4_MAGGI</name>
<dbReference type="GO" id="GO:0042806">
    <property type="term" value="F:fucose binding"/>
    <property type="evidence" value="ECO:0007669"/>
    <property type="project" value="UniProtKB-ARBA"/>
</dbReference>
<protein>
    <submittedName>
        <fullName evidence="9">Fucolectin-5</fullName>
    </submittedName>
</protein>
<accession>K1QBT4</accession>
<organism evidence="9">
    <name type="scientific">Magallana gigas</name>
    <name type="common">Pacific oyster</name>
    <name type="synonym">Crassostrea gigas</name>
    <dbReference type="NCBI Taxonomy" id="29159"/>
    <lineage>
        <taxon>Eukaryota</taxon>
        <taxon>Metazoa</taxon>
        <taxon>Spiralia</taxon>
        <taxon>Lophotrochozoa</taxon>
        <taxon>Mollusca</taxon>
        <taxon>Bivalvia</taxon>
        <taxon>Autobranchia</taxon>
        <taxon>Pteriomorphia</taxon>
        <taxon>Ostreida</taxon>
        <taxon>Ostreoidea</taxon>
        <taxon>Ostreidae</taxon>
        <taxon>Magallana</taxon>
    </lineage>
</organism>
<evidence type="ECO:0000256" key="2">
    <source>
        <dbReference type="ARBA" id="ARBA00010147"/>
    </source>
</evidence>
<evidence type="ECO:0000256" key="5">
    <source>
        <dbReference type="ARBA" id="ARBA00022734"/>
    </source>
</evidence>
<comment type="function">
    <text evidence="1">Acts as a defensive agent. Recognizes blood group fucosylated oligosaccharides including A, B, H and Lewis B-type antigens. Does not recognize Lewis A antigen and has low affinity for monovalent haptens.</text>
</comment>
<feature type="domain" description="Fucolectin tachylectin-4 pentraxin-1" evidence="8">
    <location>
        <begin position="82"/>
        <end position="224"/>
    </location>
</feature>
<keyword evidence="4" id="KW-0479">Metal-binding</keyword>
<gene>
    <name evidence="9" type="ORF">CGI_10020005</name>
</gene>
<dbReference type="GO" id="GO:0046872">
    <property type="term" value="F:metal ion binding"/>
    <property type="evidence" value="ECO:0007669"/>
    <property type="project" value="UniProtKB-KW"/>
</dbReference>
<dbReference type="GO" id="GO:0001868">
    <property type="term" value="P:regulation of complement activation, lectin pathway"/>
    <property type="evidence" value="ECO:0007669"/>
    <property type="project" value="UniProtKB-ARBA"/>
</dbReference>
<proteinExistence type="inferred from homology"/>
<keyword evidence="7" id="KW-1015">Disulfide bond</keyword>
<reference evidence="9" key="1">
    <citation type="journal article" date="2012" name="Nature">
        <title>The oyster genome reveals stress adaptation and complexity of shell formation.</title>
        <authorList>
            <person name="Zhang G."/>
            <person name="Fang X."/>
            <person name="Guo X."/>
            <person name="Li L."/>
            <person name="Luo R."/>
            <person name="Xu F."/>
            <person name="Yang P."/>
            <person name="Zhang L."/>
            <person name="Wang X."/>
            <person name="Qi H."/>
            <person name="Xiong Z."/>
            <person name="Que H."/>
            <person name="Xie Y."/>
            <person name="Holland P.W."/>
            <person name="Paps J."/>
            <person name="Zhu Y."/>
            <person name="Wu F."/>
            <person name="Chen Y."/>
            <person name="Wang J."/>
            <person name="Peng C."/>
            <person name="Meng J."/>
            <person name="Yang L."/>
            <person name="Liu J."/>
            <person name="Wen B."/>
            <person name="Zhang N."/>
            <person name="Huang Z."/>
            <person name="Zhu Q."/>
            <person name="Feng Y."/>
            <person name="Mount A."/>
            <person name="Hedgecock D."/>
            <person name="Xu Z."/>
            <person name="Liu Y."/>
            <person name="Domazet-Loso T."/>
            <person name="Du Y."/>
            <person name="Sun X."/>
            <person name="Zhang S."/>
            <person name="Liu B."/>
            <person name="Cheng P."/>
            <person name="Jiang X."/>
            <person name="Li J."/>
            <person name="Fan D."/>
            <person name="Wang W."/>
            <person name="Fu W."/>
            <person name="Wang T."/>
            <person name="Wang B."/>
            <person name="Zhang J."/>
            <person name="Peng Z."/>
            <person name="Li Y."/>
            <person name="Li N."/>
            <person name="Wang J."/>
            <person name="Chen M."/>
            <person name="He Y."/>
            <person name="Tan F."/>
            <person name="Song X."/>
            <person name="Zheng Q."/>
            <person name="Huang R."/>
            <person name="Yang H."/>
            <person name="Du X."/>
            <person name="Chen L."/>
            <person name="Yang M."/>
            <person name="Gaffney P.M."/>
            <person name="Wang S."/>
            <person name="Luo L."/>
            <person name="She Z."/>
            <person name="Ming Y."/>
            <person name="Huang W."/>
            <person name="Zhang S."/>
            <person name="Huang B."/>
            <person name="Zhang Y."/>
            <person name="Qu T."/>
            <person name="Ni P."/>
            <person name="Miao G."/>
            <person name="Wang J."/>
            <person name="Wang Q."/>
            <person name="Steinberg C.E."/>
            <person name="Wang H."/>
            <person name="Li N."/>
            <person name="Qian L."/>
            <person name="Zhang G."/>
            <person name="Li Y."/>
            <person name="Yang H."/>
            <person name="Liu X."/>
            <person name="Wang J."/>
            <person name="Yin Y."/>
            <person name="Wang J."/>
        </authorList>
    </citation>
    <scope>NUCLEOTIDE SEQUENCE [LARGE SCALE GENOMIC DNA]</scope>
    <source>
        <strain evidence="9">05x7-T-G4-1.051#20</strain>
    </source>
</reference>
<comment type="subunit">
    <text evidence="3">Homotrimer.</text>
</comment>
<evidence type="ECO:0000256" key="6">
    <source>
        <dbReference type="ARBA" id="ARBA00022837"/>
    </source>
</evidence>
<evidence type="ECO:0000256" key="3">
    <source>
        <dbReference type="ARBA" id="ARBA00011233"/>
    </source>
</evidence>
<keyword evidence="6" id="KW-0106">Calcium</keyword>
<dbReference type="AlphaFoldDB" id="K1QBT4"/>
<evidence type="ECO:0000256" key="4">
    <source>
        <dbReference type="ARBA" id="ARBA00022723"/>
    </source>
</evidence>
<evidence type="ECO:0000313" key="9">
    <source>
        <dbReference type="EMBL" id="EKC34292.1"/>
    </source>
</evidence>
<dbReference type="Gene3D" id="2.60.120.260">
    <property type="entry name" value="Galactose-binding domain-like"/>
    <property type="match status" value="1"/>
</dbReference>
<comment type="similarity">
    <text evidence="2">Belongs to the fucolectin family.</text>
</comment>
<dbReference type="SUPFAM" id="SSF49785">
    <property type="entry name" value="Galactose-binding domain-like"/>
    <property type="match status" value="1"/>
</dbReference>
<dbReference type="InParanoid" id="K1QBT4"/>
<dbReference type="GO" id="GO:0010185">
    <property type="term" value="P:regulation of cellular defense response"/>
    <property type="evidence" value="ECO:0007669"/>
    <property type="project" value="UniProtKB-ARBA"/>
</dbReference>